<feature type="domain" description="Luciferase-like" evidence="1">
    <location>
        <begin position="191"/>
        <end position="353"/>
    </location>
</feature>
<dbReference type="Pfam" id="PF00296">
    <property type="entry name" value="Bac_luciferase"/>
    <property type="match status" value="2"/>
</dbReference>
<dbReference type="EMBL" id="QYRT01000023">
    <property type="protein sequence ID" value="TIH34825.1"/>
    <property type="molecule type" value="Genomic_DNA"/>
</dbReference>
<dbReference type="PANTHER" id="PTHR30137:SF6">
    <property type="entry name" value="LUCIFERASE-LIKE MONOOXYGENASE"/>
    <property type="match status" value="1"/>
</dbReference>
<gene>
    <name evidence="2" type="ORF">D4765_12020</name>
</gene>
<comment type="caution">
    <text evidence="2">The sequence shown here is derived from an EMBL/GenBank/DDBJ whole genome shotgun (WGS) entry which is preliminary data.</text>
</comment>
<evidence type="ECO:0000313" key="3">
    <source>
        <dbReference type="Proteomes" id="UP000306192"/>
    </source>
</evidence>
<evidence type="ECO:0000259" key="1">
    <source>
        <dbReference type="Pfam" id="PF00296"/>
    </source>
</evidence>
<dbReference type="InterPro" id="IPR050766">
    <property type="entry name" value="Bact_Lucif_Oxidored"/>
</dbReference>
<name>A0A4T2BT32_9MICO</name>
<keyword evidence="3" id="KW-1185">Reference proteome</keyword>
<dbReference type="GO" id="GO:0005829">
    <property type="term" value="C:cytosol"/>
    <property type="evidence" value="ECO:0007669"/>
    <property type="project" value="TreeGrafter"/>
</dbReference>
<dbReference type="Gene3D" id="3.20.20.30">
    <property type="entry name" value="Luciferase-like domain"/>
    <property type="match status" value="1"/>
</dbReference>
<dbReference type="GO" id="GO:0016705">
    <property type="term" value="F:oxidoreductase activity, acting on paired donors, with incorporation or reduction of molecular oxygen"/>
    <property type="evidence" value="ECO:0007669"/>
    <property type="project" value="InterPro"/>
</dbReference>
<evidence type="ECO:0000313" key="2">
    <source>
        <dbReference type="EMBL" id="TIH34825.1"/>
    </source>
</evidence>
<reference evidence="2 3" key="1">
    <citation type="journal article" date="2019" name="Microorganisms">
        <title>Systematic Affiliation and Genome Analysis of Subtercola vilae DB165(T) with Particular Emphasis on Cold Adaptation of an Isolate from a High-Altitude Cold Volcano Lake.</title>
        <authorList>
            <person name="Villalobos A.S."/>
            <person name="Wiese J."/>
            <person name="Imhoff J.F."/>
            <person name="Dorador C."/>
            <person name="Keller A."/>
            <person name="Hentschel U."/>
        </authorList>
    </citation>
    <scope>NUCLEOTIDE SEQUENCE [LARGE SCALE GENOMIC DNA]</scope>
    <source>
        <strain evidence="2 3">DB165</strain>
    </source>
</reference>
<dbReference type="InterPro" id="IPR011251">
    <property type="entry name" value="Luciferase-like_dom"/>
</dbReference>
<dbReference type="RefSeq" id="WP_136642540.1">
    <property type="nucleotide sequence ID" value="NZ_QYRT01000023.1"/>
</dbReference>
<dbReference type="OrthoDB" id="9780518at2"/>
<organism evidence="2 3">
    <name type="scientific">Subtercola vilae</name>
    <dbReference type="NCBI Taxonomy" id="2056433"/>
    <lineage>
        <taxon>Bacteria</taxon>
        <taxon>Bacillati</taxon>
        <taxon>Actinomycetota</taxon>
        <taxon>Actinomycetes</taxon>
        <taxon>Micrococcales</taxon>
        <taxon>Microbacteriaceae</taxon>
        <taxon>Subtercola</taxon>
    </lineage>
</organism>
<dbReference type="SUPFAM" id="SSF51679">
    <property type="entry name" value="Bacterial luciferase-like"/>
    <property type="match status" value="1"/>
</dbReference>
<dbReference type="AlphaFoldDB" id="A0A4T2BT32"/>
<protein>
    <submittedName>
        <fullName evidence="2">LLM class flavin-dependent oxidoreductase</fullName>
    </submittedName>
</protein>
<dbReference type="Proteomes" id="UP000306192">
    <property type="component" value="Unassembled WGS sequence"/>
</dbReference>
<sequence>MTVALSVLDLVLTSEGDTPAETLANSLELARVTDALGYRRYWLAEHHFYADGAGAASYILAPLIAERTKAIRVGTAVLVIDNYSPVHVAEIAGTCAALTGRGFDLGIGRGGPSAEQVAKGRITSAKLASGELTAGPTSEFREVDGVTIPPFVTAPFNADRAELNDRLLSRTPGDPADFGGQVDDVLGFLDGSYQPLEGDTLDVAPARGADVELWVHGSTPGISAEVAGRRGLRFGANYHNFPQLVLETVAAYRAAFVPSAELAEPYVAVSADVLVAATDELAEELGAGFRPWMYSSRLEYAARPYLSPASAAAFPWNDEREAIVADRVAARIVGSPSTVVARLRALARATGADELVITTSAYDPADKQESYRLLAEAWAAE</sequence>
<dbReference type="InterPro" id="IPR036661">
    <property type="entry name" value="Luciferase-like_sf"/>
</dbReference>
<dbReference type="PANTHER" id="PTHR30137">
    <property type="entry name" value="LUCIFERASE-LIKE MONOOXYGENASE"/>
    <property type="match status" value="1"/>
</dbReference>
<accession>A0A4T2BT32</accession>
<proteinExistence type="predicted"/>
<feature type="domain" description="Luciferase-like" evidence="1">
    <location>
        <begin position="15"/>
        <end position="120"/>
    </location>
</feature>